<dbReference type="CDD" id="cd16936">
    <property type="entry name" value="HATPase_RsbW-like"/>
    <property type="match status" value="1"/>
</dbReference>
<keyword evidence="3" id="KW-0547">Nucleotide-binding</keyword>
<reference evidence="4" key="1">
    <citation type="journal article" date="2019" name="Int. J. Syst. Evol. Microbiol.">
        <title>The Global Catalogue of Microorganisms (GCM) 10K type strain sequencing project: providing services to taxonomists for standard genome sequencing and annotation.</title>
        <authorList>
            <consortium name="The Broad Institute Genomics Platform"/>
            <consortium name="The Broad Institute Genome Sequencing Center for Infectious Disease"/>
            <person name="Wu L."/>
            <person name="Ma J."/>
        </authorList>
    </citation>
    <scope>NUCLEOTIDE SEQUENCE [LARGE SCALE GENOMIC DNA]</scope>
    <source>
        <strain evidence="4">CCM 7526</strain>
    </source>
</reference>
<dbReference type="Gene3D" id="3.30.565.10">
    <property type="entry name" value="Histidine kinase-like ATPase, C-terminal domain"/>
    <property type="match status" value="1"/>
</dbReference>
<protein>
    <submittedName>
        <fullName evidence="3">ATP-binding protein</fullName>
    </submittedName>
</protein>
<proteinExistence type="predicted"/>
<dbReference type="SUPFAM" id="SSF55874">
    <property type="entry name" value="ATPase domain of HSP90 chaperone/DNA topoisomerase II/histidine kinase"/>
    <property type="match status" value="1"/>
</dbReference>
<evidence type="ECO:0000313" key="3">
    <source>
        <dbReference type="EMBL" id="MFD1372747.1"/>
    </source>
</evidence>
<dbReference type="PANTHER" id="PTHR35526:SF3">
    <property type="entry name" value="ANTI-SIGMA-F FACTOR RSBW"/>
    <property type="match status" value="1"/>
</dbReference>
<dbReference type="RefSeq" id="WP_317795536.1">
    <property type="nucleotide sequence ID" value="NZ_AP028461.1"/>
</dbReference>
<dbReference type="PANTHER" id="PTHR35526">
    <property type="entry name" value="ANTI-SIGMA-F FACTOR RSBW-RELATED"/>
    <property type="match status" value="1"/>
</dbReference>
<keyword evidence="1" id="KW-0418">Kinase</keyword>
<keyword evidence="1" id="KW-0723">Serine/threonine-protein kinase</keyword>
<feature type="domain" description="Histidine kinase/HSP90-like ATPase" evidence="2">
    <location>
        <begin position="4"/>
        <end position="90"/>
    </location>
</feature>
<keyword evidence="4" id="KW-1185">Reference proteome</keyword>
<keyword evidence="3" id="KW-0067">ATP-binding</keyword>
<comment type="caution">
    <text evidence="3">The sequence shown here is derived from an EMBL/GenBank/DDBJ whole genome shotgun (WGS) entry which is preliminary data.</text>
</comment>
<dbReference type="Pfam" id="PF13581">
    <property type="entry name" value="HATPase_c_2"/>
    <property type="match status" value="1"/>
</dbReference>
<organism evidence="3 4">
    <name type="scientific">Actinoplanes sichuanensis</name>
    <dbReference type="NCBI Taxonomy" id="512349"/>
    <lineage>
        <taxon>Bacteria</taxon>
        <taxon>Bacillati</taxon>
        <taxon>Actinomycetota</taxon>
        <taxon>Actinomycetes</taxon>
        <taxon>Micromonosporales</taxon>
        <taxon>Micromonosporaceae</taxon>
        <taxon>Actinoplanes</taxon>
    </lineage>
</organism>
<name>A0ABW4ARU6_9ACTN</name>
<evidence type="ECO:0000256" key="1">
    <source>
        <dbReference type="ARBA" id="ARBA00022527"/>
    </source>
</evidence>
<dbReference type="InterPro" id="IPR003594">
    <property type="entry name" value="HATPase_dom"/>
</dbReference>
<dbReference type="InterPro" id="IPR050267">
    <property type="entry name" value="Anti-sigma-factor_SerPK"/>
</dbReference>
<dbReference type="GO" id="GO:0005524">
    <property type="term" value="F:ATP binding"/>
    <property type="evidence" value="ECO:0007669"/>
    <property type="project" value="UniProtKB-KW"/>
</dbReference>
<dbReference type="Proteomes" id="UP001597183">
    <property type="component" value="Unassembled WGS sequence"/>
</dbReference>
<sequence>MTNFVLAVQELMTDTIRHGGGWGRVRLHCDGPLLVCVVSDRGPGLPGDLRQFGLLAGADPESGRGLFLARQLTDDMRVADNPAGLTVTVTMDLCVPAAGEAGTGAPAEPGAPE</sequence>
<dbReference type="InterPro" id="IPR036890">
    <property type="entry name" value="HATPase_C_sf"/>
</dbReference>
<gene>
    <name evidence="3" type="ORF">ACFQ5G_46110</name>
</gene>
<accession>A0ABW4ARU6</accession>
<dbReference type="EMBL" id="JBHTMK010000061">
    <property type="protein sequence ID" value="MFD1372747.1"/>
    <property type="molecule type" value="Genomic_DNA"/>
</dbReference>
<evidence type="ECO:0000259" key="2">
    <source>
        <dbReference type="Pfam" id="PF13581"/>
    </source>
</evidence>
<evidence type="ECO:0000313" key="4">
    <source>
        <dbReference type="Proteomes" id="UP001597183"/>
    </source>
</evidence>
<keyword evidence="1" id="KW-0808">Transferase</keyword>